<comment type="pathway">
    <text evidence="3 12">One-carbon metabolism; formaldehyde degradation; formate from formaldehyde (H(4)MPT route): step 3/5.</text>
</comment>
<dbReference type="Pfam" id="PF02289">
    <property type="entry name" value="MCH"/>
    <property type="match status" value="1"/>
</dbReference>
<dbReference type="EC" id="3.5.4.27" evidence="5 12"/>
<evidence type="ECO:0000256" key="5">
    <source>
        <dbReference type="ARBA" id="ARBA00012765"/>
    </source>
</evidence>
<evidence type="ECO:0000256" key="10">
    <source>
        <dbReference type="ARBA" id="ARBA00030468"/>
    </source>
</evidence>
<comment type="catalytic activity">
    <reaction evidence="11 12">
        <text>5,10-methenyl-5,6,7,8-tetrahydromethanopterin + H2O = N(5)-formyl-5,6,7,8-tetrahydromethanopterin + H(+)</text>
        <dbReference type="Rhea" id="RHEA:19053"/>
        <dbReference type="ChEBI" id="CHEBI:15377"/>
        <dbReference type="ChEBI" id="CHEBI:15378"/>
        <dbReference type="ChEBI" id="CHEBI:58018"/>
        <dbReference type="ChEBI" id="CHEBI:58337"/>
        <dbReference type="EC" id="3.5.4.27"/>
    </reaction>
</comment>
<evidence type="ECO:0000256" key="12">
    <source>
        <dbReference type="HAMAP-Rule" id="MF_00486"/>
    </source>
</evidence>
<evidence type="ECO:0000256" key="1">
    <source>
        <dbReference type="ARBA" id="ARBA00004058"/>
    </source>
</evidence>
<protein>
    <recommendedName>
        <fullName evidence="6 12">Methenyltetrahydromethanopterin cyclohydrolase</fullName>
        <ecNumber evidence="5 12">3.5.4.27</ecNumber>
    </recommendedName>
    <alternativeName>
        <fullName evidence="10 12">Methenyl-H4MPT cyclohydrolase</fullName>
    </alternativeName>
</protein>
<dbReference type="CDD" id="cd00545">
    <property type="entry name" value="MCH"/>
    <property type="match status" value="1"/>
</dbReference>
<dbReference type="RefSeq" id="WP_147799073.1">
    <property type="nucleotide sequence ID" value="NZ_VPFL01000005.1"/>
</dbReference>
<evidence type="ECO:0000256" key="6">
    <source>
        <dbReference type="ARBA" id="ARBA00020597"/>
    </source>
</evidence>
<sequence>MIPTSQGQSAGSQPSVNALAAPLVSALVAEAAALRVAVERLPEGTTLVDAGIDQPGGLEAGRRIAEICMGGLGRVSLLSRGGRWPVAVSVHSSNPVLACLASQYAGWSLSAGAGEDAFHALGSGPARALAVREELFNELGYRDRASHGCLVLEVDKRPPAEVVDKVARDCGIAPQQLTLILTPTRSLAGVVQVVARVLEVALHKVHALGFPLERVIDGAGNAPIPPPAADFIVSMGRTNDAILFAGQVHLFVDAADDDARELAERLPSCTSRDYGKPFAQVFKDYGYDFYRIDPLLFAPAQVVVSCLKSGRSFHAGRIDTALLDASFGGGGA</sequence>
<dbReference type="Gene3D" id="3.10.340.11">
    <property type="entry name" value="Methenyltetrahydromethanopterin Cyclohydrolase, Chain A, domain 1"/>
    <property type="match status" value="1"/>
</dbReference>
<evidence type="ECO:0000313" key="13">
    <source>
        <dbReference type="EMBL" id="TXF12581.1"/>
    </source>
</evidence>
<dbReference type="GO" id="GO:0006730">
    <property type="term" value="P:one-carbon metabolic process"/>
    <property type="evidence" value="ECO:0007669"/>
    <property type="project" value="UniProtKB-UniRule"/>
</dbReference>
<evidence type="ECO:0000256" key="3">
    <source>
        <dbReference type="ARBA" id="ARBA00005087"/>
    </source>
</evidence>
<evidence type="ECO:0000256" key="4">
    <source>
        <dbReference type="ARBA" id="ARBA00006902"/>
    </source>
</evidence>
<comment type="caution">
    <text evidence="13">The sequence shown here is derived from an EMBL/GenBank/DDBJ whole genome shotgun (WGS) entry which is preliminary data.</text>
</comment>
<evidence type="ECO:0000313" key="14">
    <source>
        <dbReference type="Proteomes" id="UP000321201"/>
    </source>
</evidence>
<evidence type="ECO:0000256" key="2">
    <source>
        <dbReference type="ARBA" id="ARBA00004496"/>
    </source>
</evidence>
<dbReference type="UniPathway" id="UPA00562">
    <property type="reaction ID" value="UER00703"/>
</dbReference>
<evidence type="ECO:0000256" key="9">
    <source>
        <dbReference type="ARBA" id="ARBA00022801"/>
    </source>
</evidence>
<dbReference type="AlphaFoldDB" id="A0A5C7EK27"/>
<dbReference type="EMBL" id="VPFL01000005">
    <property type="protein sequence ID" value="TXF12581.1"/>
    <property type="molecule type" value="Genomic_DNA"/>
</dbReference>
<dbReference type="GO" id="GO:0005737">
    <property type="term" value="C:cytoplasm"/>
    <property type="evidence" value="ECO:0007669"/>
    <property type="project" value="UniProtKB-SubCell"/>
</dbReference>
<proteinExistence type="inferred from homology"/>
<evidence type="ECO:0000256" key="7">
    <source>
        <dbReference type="ARBA" id="ARBA00022490"/>
    </source>
</evidence>
<dbReference type="GO" id="GO:0018759">
    <property type="term" value="F:methenyltetrahydromethanopterin cyclohydrolase activity"/>
    <property type="evidence" value="ECO:0007669"/>
    <property type="project" value="UniProtKB-UniRule"/>
</dbReference>
<keyword evidence="8 12" id="KW-0554">One-carbon metabolism</keyword>
<comment type="subcellular location">
    <subcellularLocation>
        <location evidence="2 12">Cytoplasm</location>
    </subcellularLocation>
</comment>
<comment type="function">
    <text evidence="1 12">Catalyzes the hydrolysis of methenyl-H(4)MPT(+) to 5-formyl-H(4)MPT.</text>
</comment>
<keyword evidence="7 12" id="KW-0963">Cytoplasm</keyword>
<dbReference type="NCBIfam" id="TIGR03120">
    <property type="entry name" value="one_C_mch"/>
    <property type="match status" value="1"/>
</dbReference>
<evidence type="ECO:0000256" key="8">
    <source>
        <dbReference type="ARBA" id="ARBA00022563"/>
    </source>
</evidence>
<comment type="similarity">
    <text evidence="4 12">Belongs to the MCH family.</text>
</comment>
<name>A0A5C7EK27_9PROT</name>
<keyword evidence="9 12" id="KW-0378">Hydrolase</keyword>
<gene>
    <name evidence="12" type="primary">mch</name>
    <name evidence="13" type="ORF">FR698_04925</name>
</gene>
<dbReference type="Gene3D" id="3.30.1030.10">
    <property type="entry name" value="Methenyltetrahydromethanopterin Cyclohydrolase, Chain A, domain 2"/>
    <property type="match status" value="1"/>
</dbReference>
<dbReference type="Proteomes" id="UP000321201">
    <property type="component" value="Unassembled WGS sequence"/>
</dbReference>
<dbReference type="OrthoDB" id="241529at2"/>
<reference evidence="13 14" key="1">
    <citation type="submission" date="2019-08" db="EMBL/GenBank/DDBJ databases">
        <title>Pelomicrobium methylotrophicum gen. nov., sp. nov. a moderately thermophilic, facultatively anaerobic, lithoautotrophic and methylotrophic bacterium isolated from a terrestrial mud volcano.</title>
        <authorList>
            <person name="Slobodkina G.B."/>
            <person name="Merkel A.Y."/>
            <person name="Slobodkin A.I."/>
        </authorList>
    </citation>
    <scope>NUCLEOTIDE SEQUENCE [LARGE SCALE GENOMIC DNA]</scope>
    <source>
        <strain evidence="13 14">SM250</strain>
    </source>
</reference>
<dbReference type="InterPro" id="IPR003209">
    <property type="entry name" value="METHMP_CycHdrlase"/>
</dbReference>
<dbReference type="InParanoid" id="A0A5C7EK27"/>
<organism evidence="13 14">
    <name type="scientific">Pelomicrobium methylotrophicum</name>
    <dbReference type="NCBI Taxonomy" id="2602750"/>
    <lineage>
        <taxon>Bacteria</taxon>
        <taxon>Pseudomonadati</taxon>
        <taxon>Pseudomonadota</taxon>
        <taxon>Hydrogenophilia</taxon>
        <taxon>Hydrogenophilia incertae sedis</taxon>
        <taxon>Pelomicrobium</taxon>
    </lineage>
</organism>
<accession>A0A5C7EK27</accession>
<keyword evidence="14" id="KW-1185">Reference proteome</keyword>
<dbReference type="GO" id="GO:0046294">
    <property type="term" value="P:formaldehyde catabolic process"/>
    <property type="evidence" value="ECO:0007669"/>
    <property type="project" value="UniProtKB-UniRule"/>
</dbReference>
<dbReference type="HAMAP" id="MF_00486">
    <property type="entry name" value="McH"/>
    <property type="match status" value="1"/>
</dbReference>
<evidence type="ECO:0000256" key="11">
    <source>
        <dbReference type="ARBA" id="ARBA00048684"/>
    </source>
</evidence>
<dbReference type="SUPFAM" id="SSF56199">
    <property type="entry name" value="Methenyltetrahydromethanopterin cyclohydrolase"/>
    <property type="match status" value="1"/>
</dbReference>